<feature type="region of interest" description="Disordered" evidence="1">
    <location>
        <begin position="181"/>
        <end position="214"/>
    </location>
</feature>
<evidence type="ECO:0000256" key="1">
    <source>
        <dbReference type="SAM" id="MobiDB-lite"/>
    </source>
</evidence>
<feature type="region of interest" description="Disordered" evidence="1">
    <location>
        <begin position="105"/>
        <end position="153"/>
    </location>
</feature>
<gene>
    <name evidence="2" type="ORF">PMEA_00027545</name>
</gene>
<feature type="compositionally biased region" description="Basic and acidic residues" evidence="1">
    <location>
        <begin position="198"/>
        <end position="214"/>
    </location>
</feature>
<feature type="compositionally biased region" description="Polar residues" evidence="1">
    <location>
        <begin position="188"/>
        <end position="197"/>
    </location>
</feature>
<dbReference type="Proteomes" id="UP001159428">
    <property type="component" value="Unassembled WGS sequence"/>
</dbReference>
<feature type="compositionally biased region" description="Basic and acidic residues" evidence="1">
    <location>
        <begin position="125"/>
        <end position="153"/>
    </location>
</feature>
<dbReference type="AlphaFoldDB" id="A0AAU9XSD8"/>
<comment type="caution">
    <text evidence="2">The sequence shown here is derived from an EMBL/GenBank/DDBJ whole genome shotgun (WGS) entry which is preliminary data.</text>
</comment>
<evidence type="ECO:0000313" key="2">
    <source>
        <dbReference type="EMBL" id="CAH3154400.1"/>
    </source>
</evidence>
<keyword evidence="3" id="KW-1185">Reference proteome</keyword>
<protein>
    <submittedName>
        <fullName evidence="2">Uncharacterized protein</fullName>
    </submittedName>
</protein>
<feature type="compositionally biased region" description="Basic and acidic residues" evidence="1">
    <location>
        <begin position="105"/>
        <end position="116"/>
    </location>
</feature>
<accession>A0AAU9XSD8</accession>
<dbReference type="EMBL" id="CALNXJ010000055">
    <property type="protein sequence ID" value="CAH3154400.1"/>
    <property type="molecule type" value="Genomic_DNA"/>
</dbReference>
<reference evidence="2 3" key="1">
    <citation type="submission" date="2022-05" db="EMBL/GenBank/DDBJ databases">
        <authorList>
            <consortium name="Genoscope - CEA"/>
            <person name="William W."/>
        </authorList>
    </citation>
    <scope>NUCLEOTIDE SEQUENCE [LARGE SCALE GENOMIC DNA]</scope>
</reference>
<organism evidence="2 3">
    <name type="scientific">Pocillopora meandrina</name>
    <dbReference type="NCBI Taxonomy" id="46732"/>
    <lineage>
        <taxon>Eukaryota</taxon>
        <taxon>Metazoa</taxon>
        <taxon>Cnidaria</taxon>
        <taxon>Anthozoa</taxon>
        <taxon>Hexacorallia</taxon>
        <taxon>Scleractinia</taxon>
        <taxon>Astrocoeniina</taxon>
        <taxon>Pocilloporidae</taxon>
        <taxon>Pocillopora</taxon>
    </lineage>
</organism>
<proteinExistence type="predicted"/>
<sequence length="214" mass="25273">MTASYILIQNIRECALFRRHVYHASKKLRGKELERGTILQKDPNDKTRFVVADRNEVFFDRSCIEGLDDKLELLPDALAEDLLEIISLEERLRFFNRETRREGNREDTYSDAELLRPRASFTEDADGKISPRSRRSESRSTRHDEERQKLENELKLQREQIKDLTAKKEAVKQQLTEIDADGRRALRSTWSESTSARQNKERQKLENELKLPRE</sequence>
<name>A0AAU9XSD8_9CNID</name>
<feature type="non-terminal residue" evidence="2">
    <location>
        <position position="214"/>
    </location>
</feature>
<evidence type="ECO:0000313" key="3">
    <source>
        <dbReference type="Proteomes" id="UP001159428"/>
    </source>
</evidence>